<dbReference type="SUPFAM" id="SSF53448">
    <property type="entry name" value="Nucleotide-diphospho-sugar transferases"/>
    <property type="match status" value="1"/>
</dbReference>
<dbReference type="InterPro" id="IPR029044">
    <property type="entry name" value="Nucleotide-diphossugar_trans"/>
</dbReference>
<dbReference type="Gene3D" id="3.90.550.10">
    <property type="entry name" value="Spore Coat Polysaccharide Biosynthesis Protein SpsA, Chain A"/>
    <property type="match status" value="1"/>
</dbReference>
<evidence type="ECO:0000313" key="3">
    <source>
        <dbReference type="Proteomes" id="UP000184191"/>
    </source>
</evidence>
<dbReference type="STRING" id="1054996.SAMN05444414_1255"/>
<gene>
    <name evidence="2" type="ORF">SAMN05444414_1255</name>
</gene>
<feature type="domain" description="Glycosyltransferase 2-like" evidence="1">
    <location>
        <begin position="12"/>
        <end position="180"/>
    </location>
</feature>
<dbReference type="GO" id="GO:0016758">
    <property type="term" value="F:hexosyltransferase activity"/>
    <property type="evidence" value="ECO:0007669"/>
    <property type="project" value="UniProtKB-ARBA"/>
</dbReference>
<organism evidence="2 3">
    <name type="scientific">Roseovarius marisflavi</name>
    <dbReference type="NCBI Taxonomy" id="1054996"/>
    <lineage>
        <taxon>Bacteria</taxon>
        <taxon>Pseudomonadati</taxon>
        <taxon>Pseudomonadota</taxon>
        <taxon>Alphaproteobacteria</taxon>
        <taxon>Rhodobacterales</taxon>
        <taxon>Roseobacteraceae</taxon>
        <taxon>Roseovarius</taxon>
    </lineage>
</organism>
<accession>A0A1M7CFI4</accession>
<evidence type="ECO:0000259" key="1">
    <source>
        <dbReference type="Pfam" id="PF00535"/>
    </source>
</evidence>
<sequence length="347" mass="39170">MTETTERPLVTFVVIAYNQERFIREAIEGAFAQTYQPLEIILSDDGSPDRTYEIMQEMATAYDGPHKIVLNRNEPNLGLVPHIDRVMELVSGEFIVVNAGDDISVPDRTERLARAWLESQKTLSLVHSAVMSTTAERKPIGLRRPPERIIKTPTPRTIIAEKSHIIGASAAWSREVFDKYGPLGSGLSTEDRIIPFRASTLGGIGYIDEPLVLHNNEGISGSTGNLSATGYLYGISHKLRKWDTEIDHYICREIEKFDLPEGGDIKETCHIRAEIVGFQVALAEARYIERVAMVFRAFHISYGQKTLRPIKDWLRYTFDRLYISYSDWRIAQGQKQKSAVSQAARDA</sequence>
<dbReference type="InterPro" id="IPR001173">
    <property type="entry name" value="Glyco_trans_2-like"/>
</dbReference>
<keyword evidence="3" id="KW-1185">Reference proteome</keyword>
<proteinExistence type="predicted"/>
<evidence type="ECO:0000313" key="2">
    <source>
        <dbReference type="EMBL" id="SHL65906.1"/>
    </source>
</evidence>
<dbReference type="RefSeq" id="WP_073200005.1">
    <property type="nucleotide sequence ID" value="NZ_FRBN01000025.1"/>
</dbReference>
<dbReference type="EMBL" id="FRBN01000025">
    <property type="protein sequence ID" value="SHL65906.1"/>
    <property type="molecule type" value="Genomic_DNA"/>
</dbReference>
<dbReference type="PANTHER" id="PTHR22916">
    <property type="entry name" value="GLYCOSYLTRANSFERASE"/>
    <property type="match status" value="1"/>
</dbReference>
<keyword evidence="2" id="KW-0808">Transferase</keyword>
<reference evidence="3" key="1">
    <citation type="submission" date="2016-11" db="EMBL/GenBank/DDBJ databases">
        <authorList>
            <person name="Varghese N."/>
            <person name="Submissions S."/>
        </authorList>
    </citation>
    <scope>NUCLEOTIDE SEQUENCE [LARGE SCALE GENOMIC DNA]</scope>
    <source>
        <strain evidence="3">DSM 29327</strain>
    </source>
</reference>
<dbReference type="OrthoDB" id="9807795at2"/>
<dbReference type="AlphaFoldDB" id="A0A1M7CFI4"/>
<dbReference type="Pfam" id="PF00535">
    <property type="entry name" value="Glycos_transf_2"/>
    <property type="match status" value="1"/>
</dbReference>
<name>A0A1M7CFI4_9RHOB</name>
<protein>
    <submittedName>
        <fullName evidence="2">Glycosyl transferase family 2</fullName>
    </submittedName>
</protein>
<dbReference type="Proteomes" id="UP000184191">
    <property type="component" value="Unassembled WGS sequence"/>
</dbReference>
<dbReference type="PANTHER" id="PTHR22916:SF3">
    <property type="entry name" value="UDP-GLCNAC:BETAGAL BETA-1,3-N-ACETYLGLUCOSAMINYLTRANSFERASE-LIKE PROTEIN 1"/>
    <property type="match status" value="1"/>
</dbReference>